<dbReference type="InterPro" id="IPR003591">
    <property type="entry name" value="Leu-rich_rpt_typical-subtyp"/>
</dbReference>
<evidence type="ECO:0000256" key="4">
    <source>
        <dbReference type="ARBA" id="ARBA00022614"/>
    </source>
</evidence>
<feature type="signal peptide" evidence="12">
    <location>
        <begin position="1"/>
        <end position="22"/>
    </location>
</feature>
<keyword evidence="15" id="KW-0808">Transferase</keyword>
<comment type="caution">
    <text evidence="15">The sequence shown here is derived from an EMBL/GenBank/DDBJ whole genome shotgun (WGS) entry which is preliminary data.</text>
</comment>
<feature type="chain" id="PRO_5019106110" evidence="12">
    <location>
        <begin position="23"/>
        <end position="726"/>
    </location>
</feature>
<dbReference type="InterPro" id="IPR055414">
    <property type="entry name" value="LRR_R13L4/SHOC2-like"/>
</dbReference>
<dbReference type="Gene3D" id="3.80.10.10">
    <property type="entry name" value="Ribonuclease Inhibitor"/>
    <property type="match status" value="4"/>
</dbReference>
<keyword evidence="3" id="KW-1003">Cell membrane</keyword>
<evidence type="ECO:0000256" key="3">
    <source>
        <dbReference type="ARBA" id="ARBA00022475"/>
    </source>
</evidence>
<keyword evidence="7" id="KW-0677">Repeat</keyword>
<evidence type="ECO:0000256" key="12">
    <source>
        <dbReference type="SAM" id="SignalP"/>
    </source>
</evidence>
<evidence type="ECO:0000313" key="16">
    <source>
        <dbReference type="Proteomes" id="UP000288805"/>
    </source>
</evidence>
<protein>
    <submittedName>
        <fullName evidence="15">LRR receptor-like serine/threonine-protein kinase FLS2</fullName>
    </submittedName>
</protein>
<name>A0A438FS75_VITVI</name>
<keyword evidence="10 15" id="KW-0675">Receptor</keyword>
<evidence type="ECO:0000259" key="14">
    <source>
        <dbReference type="Pfam" id="PF23598"/>
    </source>
</evidence>
<keyword evidence="5" id="KW-0812">Transmembrane</keyword>
<dbReference type="Pfam" id="PF23598">
    <property type="entry name" value="LRR_14"/>
    <property type="match status" value="1"/>
</dbReference>
<proteinExistence type="inferred from homology"/>
<dbReference type="Pfam" id="PF08263">
    <property type="entry name" value="LRRNT_2"/>
    <property type="match status" value="1"/>
</dbReference>
<dbReference type="FunFam" id="3.80.10.10:FF:000095">
    <property type="entry name" value="LRR receptor-like serine/threonine-protein kinase GSO1"/>
    <property type="match status" value="1"/>
</dbReference>
<sequence length="726" mass="80339">MASRKTLLFLLAVFSEFLLLEAVIINSSRGETNVVCIEAARNALLKFRDGLKDPSGRLSSWVGTDCCTWQGVGCNNQTGNVMNLDLRNINVDSTGDYEADVVALSSTYLGGQISDSLVDLKYLNYLDLSMNNFQNISIPSFIGSLEKLTYLNPRGAAFSGMVPPHLGNLSNLRHLDLFAWSYARQSCQDSWATTDWMQAVNTIPSLVELSLLGCQLSTFPQSLPFVNLTSLSLSHAGIKGPIPHDAWRNLCNFEILDLSENGISSDEGIEFVHGLSTCSNSTLKELLLRLNRFRGKFPESLGHFKNLISIDLSDNELSGQLPDSLGNLERLRSLDLSSNLISGSLPPPIGRLSLLEKLILFNNTMNGTIPESIGQLEGLSYLNLNLNSWGRTISENHFMNLMRLRQFQLFLSPTKTKQPLTFHVRPDWNPPFGLKSVVIGNCNLSTAFPAWLRTQKELTHITLKNVGISGIVPEWLWKISPQIEHFDLSRNQLSGKLPNSLSFSSSSVCSMVDLSSNRFDCGIPLWYNLAYLFLRNYLLSGPIPLNIGELSSLKVLAVSGNLLNGSIPSSISKLKNLEIVDLSDNHLSGKIPMHWNDLQLLEVIDLSMNKLSGGIPSLICSMPSLFRLVLGDNNLSGQLSASLQKRTGLLYLDLGNNRFSGEIPYWIGENMLFWRRLRLRGNMLTGNIPEQLCGLSHLHIMDLARNNLSGSIPQCLGDLIALNSVT</sequence>
<comment type="subcellular location">
    <subcellularLocation>
        <location evidence="1">Cell membrane</location>
        <topology evidence="1">Single-pass type I membrane protein</topology>
    </subcellularLocation>
</comment>
<dbReference type="GO" id="GO:0005886">
    <property type="term" value="C:plasma membrane"/>
    <property type="evidence" value="ECO:0007669"/>
    <property type="project" value="UniProtKB-SubCell"/>
</dbReference>
<feature type="domain" description="Disease resistance R13L4/SHOC-2-like LRR" evidence="14">
    <location>
        <begin position="281"/>
        <end position="462"/>
    </location>
</feature>
<evidence type="ECO:0000256" key="8">
    <source>
        <dbReference type="ARBA" id="ARBA00022989"/>
    </source>
</evidence>
<keyword evidence="8" id="KW-1133">Transmembrane helix</keyword>
<evidence type="ECO:0000313" key="15">
    <source>
        <dbReference type="EMBL" id="RVW62791.1"/>
    </source>
</evidence>
<gene>
    <name evidence="15" type="primary">FLS2_14</name>
    <name evidence="15" type="ORF">CK203_058892</name>
</gene>
<reference evidence="15 16" key="1">
    <citation type="journal article" date="2018" name="PLoS Genet.">
        <title>Population sequencing reveals clonal diversity and ancestral inbreeding in the grapevine cultivar Chardonnay.</title>
        <authorList>
            <person name="Roach M.J."/>
            <person name="Johnson D.L."/>
            <person name="Bohlmann J."/>
            <person name="van Vuuren H.J."/>
            <person name="Jones S.J."/>
            <person name="Pretorius I.S."/>
            <person name="Schmidt S.A."/>
            <person name="Borneman A.R."/>
        </authorList>
    </citation>
    <scope>NUCLEOTIDE SEQUENCE [LARGE SCALE GENOMIC DNA]</scope>
    <source>
        <strain evidence="16">cv. Chardonnay</strain>
        <tissue evidence="15">Leaf</tissue>
    </source>
</reference>
<dbReference type="InterPro" id="IPR046956">
    <property type="entry name" value="RLP23-like"/>
</dbReference>
<evidence type="ECO:0000256" key="11">
    <source>
        <dbReference type="ARBA" id="ARBA00023180"/>
    </source>
</evidence>
<keyword evidence="4" id="KW-0433">Leucine-rich repeat</keyword>
<dbReference type="PANTHER" id="PTHR48063:SF29">
    <property type="entry name" value="LRR RECEPTOR-LIKE KINASE FAMILY PROTEIN"/>
    <property type="match status" value="1"/>
</dbReference>
<keyword evidence="15" id="KW-0418">Kinase</keyword>
<dbReference type="Pfam" id="PF00560">
    <property type="entry name" value="LRR_1"/>
    <property type="match status" value="7"/>
</dbReference>
<evidence type="ECO:0000256" key="7">
    <source>
        <dbReference type="ARBA" id="ARBA00022737"/>
    </source>
</evidence>
<dbReference type="AlphaFoldDB" id="A0A438FS75"/>
<evidence type="ECO:0000256" key="9">
    <source>
        <dbReference type="ARBA" id="ARBA00023136"/>
    </source>
</evidence>
<keyword evidence="6 12" id="KW-0732">Signal</keyword>
<comment type="similarity">
    <text evidence="2">Belongs to the RLP family.</text>
</comment>
<keyword evidence="9" id="KW-0472">Membrane</keyword>
<accession>A0A438FS75</accession>
<evidence type="ECO:0000256" key="1">
    <source>
        <dbReference type="ARBA" id="ARBA00004251"/>
    </source>
</evidence>
<dbReference type="Proteomes" id="UP000288805">
    <property type="component" value="Unassembled WGS sequence"/>
</dbReference>
<dbReference type="InterPro" id="IPR032675">
    <property type="entry name" value="LRR_dom_sf"/>
</dbReference>
<evidence type="ECO:0000256" key="2">
    <source>
        <dbReference type="ARBA" id="ARBA00009592"/>
    </source>
</evidence>
<dbReference type="SUPFAM" id="SSF52047">
    <property type="entry name" value="RNI-like"/>
    <property type="match status" value="2"/>
</dbReference>
<dbReference type="InterPro" id="IPR013210">
    <property type="entry name" value="LRR_N_plant-typ"/>
</dbReference>
<dbReference type="FunFam" id="3.80.10.10:FF:000041">
    <property type="entry name" value="LRR receptor-like serine/threonine-protein kinase ERECTA"/>
    <property type="match status" value="1"/>
</dbReference>
<dbReference type="SMART" id="SM00369">
    <property type="entry name" value="LRR_TYP"/>
    <property type="match status" value="5"/>
</dbReference>
<evidence type="ECO:0000256" key="10">
    <source>
        <dbReference type="ARBA" id="ARBA00023170"/>
    </source>
</evidence>
<evidence type="ECO:0000256" key="6">
    <source>
        <dbReference type="ARBA" id="ARBA00022729"/>
    </source>
</evidence>
<dbReference type="GO" id="GO:0016301">
    <property type="term" value="F:kinase activity"/>
    <property type="evidence" value="ECO:0007669"/>
    <property type="project" value="UniProtKB-KW"/>
</dbReference>
<keyword evidence="11" id="KW-0325">Glycoprotein</keyword>
<organism evidence="15 16">
    <name type="scientific">Vitis vinifera</name>
    <name type="common">Grape</name>
    <dbReference type="NCBI Taxonomy" id="29760"/>
    <lineage>
        <taxon>Eukaryota</taxon>
        <taxon>Viridiplantae</taxon>
        <taxon>Streptophyta</taxon>
        <taxon>Embryophyta</taxon>
        <taxon>Tracheophyta</taxon>
        <taxon>Spermatophyta</taxon>
        <taxon>Magnoliopsida</taxon>
        <taxon>eudicotyledons</taxon>
        <taxon>Gunneridae</taxon>
        <taxon>Pentapetalae</taxon>
        <taxon>rosids</taxon>
        <taxon>Vitales</taxon>
        <taxon>Vitaceae</taxon>
        <taxon>Viteae</taxon>
        <taxon>Vitis</taxon>
    </lineage>
</organism>
<dbReference type="EMBL" id="QGNW01000760">
    <property type="protein sequence ID" value="RVW62791.1"/>
    <property type="molecule type" value="Genomic_DNA"/>
</dbReference>
<evidence type="ECO:0000259" key="13">
    <source>
        <dbReference type="Pfam" id="PF08263"/>
    </source>
</evidence>
<evidence type="ECO:0000256" key="5">
    <source>
        <dbReference type="ARBA" id="ARBA00022692"/>
    </source>
</evidence>
<dbReference type="InterPro" id="IPR001611">
    <property type="entry name" value="Leu-rich_rpt"/>
</dbReference>
<dbReference type="PANTHER" id="PTHR48063">
    <property type="entry name" value="LRR RECEPTOR-LIKE KINASE"/>
    <property type="match status" value="1"/>
</dbReference>
<feature type="domain" description="Leucine-rich repeat-containing N-terminal plant-type" evidence="13">
    <location>
        <begin position="41"/>
        <end position="75"/>
    </location>
</feature>